<dbReference type="InterPro" id="IPR026467">
    <property type="entry name" value="Ser/Gly_Cys_C_dom"/>
</dbReference>
<dbReference type="PROSITE" id="PS51257">
    <property type="entry name" value="PROKAR_LIPOPROTEIN"/>
    <property type="match status" value="1"/>
</dbReference>
<accession>A0ABN3IUV5</accession>
<evidence type="ECO:0000313" key="2">
    <source>
        <dbReference type="EMBL" id="GAA2413018.1"/>
    </source>
</evidence>
<organism evidence="2 3">
    <name type="scientific">Streptomyces glaucosporus</name>
    <dbReference type="NCBI Taxonomy" id="284044"/>
    <lineage>
        <taxon>Bacteria</taxon>
        <taxon>Bacillati</taxon>
        <taxon>Actinomycetota</taxon>
        <taxon>Actinomycetes</taxon>
        <taxon>Kitasatosporales</taxon>
        <taxon>Streptomycetaceae</taxon>
        <taxon>Streptomyces</taxon>
    </lineage>
</organism>
<evidence type="ECO:0000313" key="3">
    <source>
        <dbReference type="Proteomes" id="UP001500058"/>
    </source>
</evidence>
<proteinExistence type="predicted"/>
<evidence type="ECO:0000256" key="1">
    <source>
        <dbReference type="SAM" id="Phobius"/>
    </source>
</evidence>
<keyword evidence="1" id="KW-0472">Membrane</keyword>
<dbReference type="EMBL" id="BAAATJ010000029">
    <property type="protein sequence ID" value="GAA2413018.1"/>
    <property type="molecule type" value="Genomic_DNA"/>
</dbReference>
<feature type="transmembrane region" description="Helical" evidence="1">
    <location>
        <begin position="148"/>
        <end position="166"/>
    </location>
</feature>
<comment type="caution">
    <text evidence="2">The sequence shown here is derived from an EMBL/GenBank/DDBJ whole genome shotgun (WGS) entry which is preliminary data.</text>
</comment>
<dbReference type="RefSeq" id="WP_344633212.1">
    <property type="nucleotide sequence ID" value="NZ_BAAATJ010000029.1"/>
</dbReference>
<keyword evidence="1" id="KW-0812">Transmembrane</keyword>
<reference evidence="2 3" key="1">
    <citation type="journal article" date="2019" name="Int. J. Syst. Evol. Microbiol.">
        <title>The Global Catalogue of Microorganisms (GCM) 10K type strain sequencing project: providing services to taxonomists for standard genome sequencing and annotation.</title>
        <authorList>
            <consortium name="The Broad Institute Genomics Platform"/>
            <consortium name="The Broad Institute Genome Sequencing Center for Infectious Disease"/>
            <person name="Wu L."/>
            <person name="Ma J."/>
        </authorList>
    </citation>
    <scope>NUCLEOTIDE SEQUENCE [LARGE SCALE GENOMIC DNA]</scope>
    <source>
        <strain evidence="2 3">JCM 6921</strain>
    </source>
</reference>
<keyword evidence="3" id="KW-1185">Reference proteome</keyword>
<gene>
    <name evidence="2" type="ORF">GCM10010420_48110</name>
</gene>
<sequence>MRVLFLLAAWVVALASCVRLCRAVLTADAPAPPANAAGDLTLYETAFLAGGPRRVVDLALVSMARRRLLLLAHTGWATVVDPRGGDDIERSVVTAIGPGGQSPVPAVRAAVTAAEAVRVLGERLVAAGLAVPSATRAAVAAAVRQTRLAAVLVAAVALVAVALLPGDADTGAAVAWFALPTALTVGCLAIARFEVGRRAPWASPAGEARLRAAAETAVEAAVEVSGAPGPYEGLGDRALLTVLALRGPSALADPSLRAALRAR</sequence>
<name>A0ABN3IUV5_9ACTN</name>
<dbReference type="NCBIfam" id="TIGR04222">
    <property type="entry name" value="near_uncomplex"/>
    <property type="match status" value="1"/>
</dbReference>
<keyword evidence="1" id="KW-1133">Transmembrane helix</keyword>
<feature type="transmembrane region" description="Helical" evidence="1">
    <location>
        <begin position="172"/>
        <end position="191"/>
    </location>
</feature>
<protein>
    <submittedName>
        <fullName evidence="2">TIGR04222 domain-containing membrane protein</fullName>
    </submittedName>
</protein>
<dbReference type="Proteomes" id="UP001500058">
    <property type="component" value="Unassembled WGS sequence"/>
</dbReference>